<comment type="caution">
    <text evidence="1">The sequence shown here is derived from an EMBL/GenBank/DDBJ whole genome shotgun (WGS) entry which is preliminary data.</text>
</comment>
<protein>
    <submittedName>
        <fullName evidence="1">Uncharacterized protein</fullName>
    </submittedName>
</protein>
<reference evidence="1 2" key="1">
    <citation type="submission" date="2012-02" db="EMBL/GenBank/DDBJ databases">
        <title>The Genome Sequence of Parabacteroides distasonis CL09T03C24.</title>
        <authorList>
            <consortium name="The Broad Institute Genome Sequencing Platform"/>
            <person name="Earl A."/>
            <person name="Ward D."/>
            <person name="Feldgarden M."/>
            <person name="Gevers D."/>
            <person name="Zitomersky N.L."/>
            <person name="Coyne M.J."/>
            <person name="Comstock L.E."/>
            <person name="Young S.K."/>
            <person name="Zeng Q."/>
            <person name="Gargeya S."/>
            <person name="Fitzgerald M."/>
            <person name="Haas B."/>
            <person name="Abouelleil A."/>
            <person name="Alvarado L."/>
            <person name="Arachchi H.M."/>
            <person name="Berlin A."/>
            <person name="Chapman S.B."/>
            <person name="Gearin G."/>
            <person name="Goldberg J."/>
            <person name="Griggs A."/>
            <person name="Gujja S."/>
            <person name="Hansen M."/>
            <person name="Heiman D."/>
            <person name="Howarth C."/>
            <person name="Larimer J."/>
            <person name="Lui A."/>
            <person name="MacDonald P.J.P."/>
            <person name="McCowen C."/>
            <person name="Montmayeur A."/>
            <person name="Murphy C."/>
            <person name="Neiman D."/>
            <person name="Pearson M."/>
            <person name="Priest M."/>
            <person name="Roberts A."/>
            <person name="Saif S."/>
            <person name="Shea T."/>
            <person name="Sisk P."/>
            <person name="Stolte C."/>
            <person name="Sykes S."/>
            <person name="Wortman J."/>
            <person name="Nusbaum C."/>
            <person name="Birren B."/>
        </authorList>
    </citation>
    <scope>NUCLEOTIDE SEQUENCE [LARGE SCALE GENOMIC DNA]</scope>
    <source>
        <strain evidence="1 2">CL09T03C24</strain>
    </source>
</reference>
<dbReference type="EMBL" id="AGZN01000018">
    <property type="protein sequence ID" value="EKN27791.1"/>
    <property type="molecule type" value="Genomic_DNA"/>
</dbReference>
<organism evidence="1 2">
    <name type="scientific">Parabacteroides distasonis CL09T03C24</name>
    <dbReference type="NCBI Taxonomy" id="999417"/>
    <lineage>
        <taxon>Bacteria</taxon>
        <taxon>Pseudomonadati</taxon>
        <taxon>Bacteroidota</taxon>
        <taxon>Bacteroidia</taxon>
        <taxon>Bacteroidales</taxon>
        <taxon>Tannerellaceae</taxon>
        <taxon>Parabacteroides</taxon>
    </lineage>
</organism>
<dbReference type="RefSeq" id="WP_005865108.1">
    <property type="nucleotide sequence ID" value="NZ_JH976487.1"/>
</dbReference>
<dbReference type="Proteomes" id="UP000006262">
    <property type="component" value="Unassembled WGS sequence"/>
</dbReference>
<evidence type="ECO:0000313" key="1">
    <source>
        <dbReference type="EMBL" id="EKN27791.1"/>
    </source>
</evidence>
<gene>
    <name evidence="1" type="ORF">HMPREF1059_01892</name>
</gene>
<evidence type="ECO:0000313" key="2">
    <source>
        <dbReference type="Proteomes" id="UP000006262"/>
    </source>
</evidence>
<sequence length="379" mass="44580">MYIEYKSEDERERDYREWRRKLAETPEVDNGGEWLETILHEHEKELKEQPSLERENLIVRLKQMAGDDIGSIIETRRSEGAMCYSPAAPDMLYSFICPKCGREVKVQTYGYEYEHDIEIMQEIIYEMVDLGYDVKVRRVCSVCSQREKKATGIDLLFYIRFKGMQTYHVALASIEKLRIVLAFLKGEYGYDEFIIEDLLVIEEMTGIWLCPKCWKEMVSMEHLNQIDFDYIKDTIELINIELGGWTDKCHIMAMMLCSACCQTGVDMYLFVYISGSDKYNMIPASIEELKAFLALWEKVRMSHDYISLGDLKDALYLIQYLKDSMGKIDFHPKDSRKGYMEGRLDREFSYPKDDSCIRFVEHLDFLKKIVGIESWGIRL</sequence>
<accession>A0AAD2TPS7</accession>
<name>A0AAD2TPS7_PARDI</name>
<proteinExistence type="predicted"/>
<dbReference type="AlphaFoldDB" id="A0AAD2TPS7"/>